<reference evidence="1 2" key="1">
    <citation type="journal article" date="2024" name="G3 (Bethesda)">
        <title>Genome assembly of Hibiscus sabdariffa L. provides insights into metabolisms of medicinal natural products.</title>
        <authorList>
            <person name="Kim T."/>
        </authorList>
    </citation>
    <scope>NUCLEOTIDE SEQUENCE [LARGE SCALE GENOMIC DNA]</scope>
    <source>
        <strain evidence="1">TK-2024</strain>
        <tissue evidence="1">Old leaves</tissue>
    </source>
</reference>
<evidence type="ECO:0000313" key="1">
    <source>
        <dbReference type="EMBL" id="KAK8579710.1"/>
    </source>
</evidence>
<gene>
    <name evidence="1" type="ORF">V6N12_070020</name>
</gene>
<name>A0ABR2FFN6_9ROSI</name>
<evidence type="ECO:0000313" key="2">
    <source>
        <dbReference type="Proteomes" id="UP001472677"/>
    </source>
</evidence>
<keyword evidence="2" id="KW-1185">Reference proteome</keyword>
<proteinExistence type="predicted"/>
<dbReference type="Proteomes" id="UP001472677">
    <property type="component" value="Unassembled WGS sequence"/>
</dbReference>
<organism evidence="1 2">
    <name type="scientific">Hibiscus sabdariffa</name>
    <name type="common">roselle</name>
    <dbReference type="NCBI Taxonomy" id="183260"/>
    <lineage>
        <taxon>Eukaryota</taxon>
        <taxon>Viridiplantae</taxon>
        <taxon>Streptophyta</taxon>
        <taxon>Embryophyta</taxon>
        <taxon>Tracheophyta</taxon>
        <taxon>Spermatophyta</taxon>
        <taxon>Magnoliopsida</taxon>
        <taxon>eudicotyledons</taxon>
        <taxon>Gunneridae</taxon>
        <taxon>Pentapetalae</taxon>
        <taxon>rosids</taxon>
        <taxon>malvids</taxon>
        <taxon>Malvales</taxon>
        <taxon>Malvaceae</taxon>
        <taxon>Malvoideae</taxon>
        <taxon>Hibiscus</taxon>
    </lineage>
</organism>
<evidence type="ECO:0008006" key="3">
    <source>
        <dbReference type="Google" id="ProtNLM"/>
    </source>
</evidence>
<dbReference type="EMBL" id="JBBPBM010000006">
    <property type="protein sequence ID" value="KAK8579710.1"/>
    <property type="molecule type" value="Genomic_DNA"/>
</dbReference>
<comment type="caution">
    <text evidence="1">The sequence shown here is derived from an EMBL/GenBank/DDBJ whole genome shotgun (WGS) entry which is preliminary data.</text>
</comment>
<sequence>MIFDADHADRDNVLTRGQRLITECEEQRPWQVRICYVARERNRTADKLAARSQSMEGVVYVIPPSTVVVLAAEDKRRWEDQTRNANLVNQYCRQIEFGG</sequence>
<protein>
    <recommendedName>
        <fullName evidence="3">RNase H type-1 domain-containing protein</fullName>
    </recommendedName>
</protein>
<accession>A0ABR2FFN6</accession>